<dbReference type="AlphaFoldDB" id="A0A8D8H954"/>
<reference evidence="1" key="1">
    <citation type="submission" date="2021-05" db="EMBL/GenBank/DDBJ databases">
        <authorList>
            <person name="Alioto T."/>
            <person name="Alioto T."/>
            <person name="Gomez Garrido J."/>
        </authorList>
    </citation>
    <scope>NUCLEOTIDE SEQUENCE</scope>
</reference>
<name>A0A8D8H954_CULPI</name>
<dbReference type="EMBL" id="HBUE01308109">
    <property type="protein sequence ID" value="CAG6582045.1"/>
    <property type="molecule type" value="Transcribed_RNA"/>
</dbReference>
<protein>
    <submittedName>
        <fullName evidence="1">(northern house mosquito) hypothetical protein</fullName>
    </submittedName>
</protein>
<dbReference type="EMBL" id="HBUE01201929">
    <property type="protein sequence ID" value="CAG6530236.1"/>
    <property type="molecule type" value="Transcribed_RNA"/>
</dbReference>
<evidence type="ECO:0000313" key="1">
    <source>
        <dbReference type="EMBL" id="CAG6530236.1"/>
    </source>
</evidence>
<sequence length="107" mass="11772">MTTPCWLAVSGGATVCDTGYGPTWCWVDVITTGVAMTAPASRRLLQHMPHSVKNTNSMKQITIGMKMSIVKRGVTVADQTRPLVQWTTLKHFKWWSCYAPPATSNSS</sequence>
<organism evidence="1">
    <name type="scientific">Culex pipiens</name>
    <name type="common">House mosquito</name>
    <dbReference type="NCBI Taxonomy" id="7175"/>
    <lineage>
        <taxon>Eukaryota</taxon>
        <taxon>Metazoa</taxon>
        <taxon>Ecdysozoa</taxon>
        <taxon>Arthropoda</taxon>
        <taxon>Hexapoda</taxon>
        <taxon>Insecta</taxon>
        <taxon>Pterygota</taxon>
        <taxon>Neoptera</taxon>
        <taxon>Endopterygota</taxon>
        <taxon>Diptera</taxon>
        <taxon>Nematocera</taxon>
        <taxon>Culicoidea</taxon>
        <taxon>Culicidae</taxon>
        <taxon>Culicinae</taxon>
        <taxon>Culicini</taxon>
        <taxon>Culex</taxon>
        <taxon>Culex</taxon>
    </lineage>
</organism>
<proteinExistence type="predicted"/>
<accession>A0A8D8H954</accession>